<evidence type="ECO:0000313" key="2">
    <source>
        <dbReference type="Proteomes" id="UP001589607"/>
    </source>
</evidence>
<dbReference type="InterPro" id="IPR046588">
    <property type="entry name" value="DUF6646"/>
</dbReference>
<dbReference type="EMBL" id="JBHMEY010000029">
    <property type="protein sequence ID" value="MFB9096961.1"/>
    <property type="molecule type" value="Genomic_DNA"/>
</dbReference>
<comment type="caution">
    <text evidence="1">The sequence shown here is derived from an EMBL/GenBank/DDBJ whole genome shotgun (WGS) entry which is preliminary data.</text>
</comment>
<sequence>MKKILILTVLFTSIVNGQVFSGKGDAKFQIGANFQNKGNGIIATFDKGISQNMSFGFTTSYILGIEEVLGEKPNFDDRFDFRARFSANIADIFNIEDKFDVYPGLNVGIKNFGAHLGGRYYFTDAFGVYSEVQFPIAYYDNSPANFVEKYNNQFNFSIGASFNL</sequence>
<organism evidence="1 2">
    <name type="scientific">Flavobacterium jumunjinense</name>
    <dbReference type="NCBI Taxonomy" id="998845"/>
    <lineage>
        <taxon>Bacteria</taxon>
        <taxon>Pseudomonadati</taxon>
        <taxon>Bacteroidota</taxon>
        <taxon>Flavobacteriia</taxon>
        <taxon>Flavobacteriales</taxon>
        <taxon>Flavobacteriaceae</taxon>
        <taxon>Flavobacterium</taxon>
    </lineage>
</organism>
<keyword evidence="2" id="KW-1185">Reference proteome</keyword>
<gene>
    <name evidence="1" type="ORF">ACFFVF_10575</name>
</gene>
<protein>
    <submittedName>
        <fullName evidence="1">DUF6646 family protein</fullName>
    </submittedName>
</protein>
<proteinExistence type="predicted"/>
<dbReference type="Pfam" id="PF20351">
    <property type="entry name" value="DUF6646"/>
    <property type="match status" value="1"/>
</dbReference>
<evidence type="ECO:0000313" key="1">
    <source>
        <dbReference type="EMBL" id="MFB9096961.1"/>
    </source>
</evidence>
<dbReference type="RefSeq" id="WP_236457875.1">
    <property type="nucleotide sequence ID" value="NZ_CBCSGE010000005.1"/>
</dbReference>
<name>A0ABV5GPQ0_9FLAO</name>
<reference evidence="1 2" key="1">
    <citation type="submission" date="2024-09" db="EMBL/GenBank/DDBJ databases">
        <authorList>
            <person name="Sun Q."/>
            <person name="Mori K."/>
        </authorList>
    </citation>
    <scope>NUCLEOTIDE SEQUENCE [LARGE SCALE GENOMIC DNA]</scope>
    <source>
        <strain evidence="1 2">CECT 7955</strain>
    </source>
</reference>
<dbReference type="Proteomes" id="UP001589607">
    <property type="component" value="Unassembled WGS sequence"/>
</dbReference>
<accession>A0ABV5GPQ0</accession>